<dbReference type="InterPro" id="IPR011256">
    <property type="entry name" value="Reg_factor_effector_dom_sf"/>
</dbReference>
<sequence length="473" mass="50988">MAATQPMSDETASQVNNASEEMTPIAQAELASEVVLPESAPEFESHKGDNEEAEARHPLLPVTSSPALADPLPPPAYDTRWTPGAWSAQGDVKIPLVPPAYRAHEDAESPSEDGGDDFSDVDDDLTEDPSAWARVCSLAVRVFRAFACTALIYMVFLLVVQAGLQVWTLVDPRGAQRFLAGSRHHYHGHGGGDMGYHHHFHGHIPFPQDGADVASGVAMVPAEPPVELVPVHHGEKGQVHQLADGIPAPWGRPRPLPFPVAEPSPLFRPDVLLGQVDSMPTLPMELPHVTFAVIADTDLTVEVRRVPAHGLLEVTERHEQNLMLGPSPEMAYVSGRNSRNQPVHMLRPLLLSLPTASHSASVSHPLDVPLDPLPPVPLDESLHVSTNPALLIAAVRLPIHASAPACPRRFAHEVSKMRASMSRFVEAMQLVGPEGNQAAKWSVEGTRAWWAAGTGEDGHGVEVWLEIVPGESA</sequence>
<feature type="compositionally biased region" description="Basic and acidic residues" evidence="1">
    <location>
        <begin position="43"/>
        <end position="57"/>
    </location>
</feature>
<keyword evidence="3" id="KW-1185">Reference proteome</keyword>
<reference evidence="2 3" key="1">
    <citation type="journal article" date="2015" name="Genome Biol. Evol.">
        <title>Phylogenomic analyses indicate that early fungi evolved digesting cell walls of algal ancestors of land plants.</title>
        <authorList>
            <person name="Chang Y."/>
            <person name="Wang S."/>
            <person name="Sekimoto S."/>
            <person name="Aerts A.L."/>
            <person name="Choi C."/>
            <person name="Clum A."/>
            <person name="LaButti K.M."/>
            <person name="Lindquist E.A."/>
            <person name="Yee Ngan C."/>
            <person name="Ohm R.A."/>
            <person name="Salamov A.A."/>
            <person name="Grigoriev I.V."/>
            <person name="Spatafora J.W."/>
            <person name="Berbee M.L."/>
        </authorList>
    </citation>
    <scope>NUCLEOTIDE SEQUENCE [LARGE SCALE GENOMIC DNA]</scope>
    <source>
        <strain evidence="2 3">JEL478</strain>
    </source>
</reference>
<feature type="region of interest" description="Disordered" evidence="1">
    <location>
        <begin position="1"/>
        <end position="84"/>
    </location>
</feature>
<dbReference type="Proteomes" id="UP000070544">
    <property type="component" value="Unassembled WGS sequence"/>
</dbReference>
<accession>A0A139AP84</accession>
<dbReference type="EMBL" id="KQ965742">
    <property type="protein sequence ID" value="KXS18323.1"/>
    <property type="molecule type" value="Genomic_DNA"/>
</dbReference>
<organism evidence="2 3">
    <name type="scientific">Gonapodya prolifera (strain JEL478)</name>
    <name type="common">Monoblepharis prolifera</name>
    <dbReference type="NCBI Taxonomy" id="1344416"/>
    <lineage>
        <taxon>Eukaryota</taxon>
        <taxon>Fungi</taxon>
        <taxon>Fungi incertae sedis</taxon>
        <taxon>Chytridiomycota</taxon>
        <taxon>Chytridiomycota incertae sedis</taxon>
        <taxon>Monoblepharidomycetes</taxon>
        <taxon>Monoblepharidales</taxon>
        <taxon>Gonapodyaceae</taxon>
        <taxon>Gonapodya</taxon>
    </lineage>
</organism>
<feature type="compositionally biased region" description="Polar residues" evidence="1">
    <location>
        <begin position="1"/>
        <end position="20"/>
    </location>
</feature>
<gene>
    <name evidence="2" type="ORF">M427DRAFT_53722</name>
</gene>
<proteinExistence type="predicted"/>
<evidence type="ECO:0000313" key="2">
    <source>
        <dbReference type="EMBL" id="KXS18323.1"/>
    </source>
</evidence>
<dbReference type="OrthoDB" id="10574569at2759"/>
<dbReference type="Gene3D" id="3.20.80.10">
    <property type="entry name" value="Regulatory factor, effector binding domain"/>
    <property type="match status" value="1"/>
</dbReference>
<dbReference type="AlphaFoldDB" id="A0A139AP84"/>
<evidence type="ECO:0000256" key="1">
    <source>
        <dbReference type="SAM" id="MobiDB-lite"/>
    </source>
</evidence>
<dbReference type="SUPFAM" id="SSF55136">
    <property type="entry name" value="Probable bacterial effector-binding domain"/>
    <property type="match status" value="1"/>
</dbReference>
<evidence type="ECO:0000313" key="3">
    <source>
        <dbReference type="Proteomes" id="UP000070544"/>
    </source>
</evidence>
<feature type="region of interest" description="Disordered" evidence="1">
    <location>
        <begin position="102"/>
        <end position="124"/>
    </location>
</feature>
<name>A0A139AP84_GONPJ</name>
<protein>
    <submittedName>
        <fullName evidence="2">Uncharacterized protein</fullName>
    </submittedName>
</protein>
<feature type="compositionally biased region" description="Acidic residues" evidence="1">
    <location>
        <begin position="108"/>
        <end position="124"/>
    </location>
</feature>